<feature type="domain" description="Transposase zinc-ribbon" evidence="1">
    <location>
        <begin position="18"/>
        <end position="61"/>
    </location>
</feature>
<evidence type="ECO:0000259" key="1">
    <source>
        <dbReference type="Pfam" id="PF12760"/>
    </source>
</evidence>
<protein>
    <submittedName>
        <fullName evidence="2">Transposase</fullName>
    </submittedName>
</protein>
<evidence type="ECO:0000313" key="3">
    <source>
        <dbReference type="Proteomes" id="UP000576082"/>
    </source>
</evidence>
<dbReference type="EMBL" id="JABANE010000039">
    <property type="protein sequence ID" value="NME69296.1"/>
    <property type="molecule type" value="Genomic_DNA"/>
</dbReference>
<dbReference type="InterPro" id="IPR024442">
    <property type="entry name" value="Transposase_Zn_ribbon"/>
</dbReference>
<dbReference type="Pfam" id="PF12760">
    <property type="entry name" value="Zn_ribbon_IS1595"/>
    <property type="match status" value="1"/>
</dbReference>
<keyword evidence="3" id="KW-1185">Reference proteome</keyword>
<accession>A0A7X9XA43</accession>
<reference evidence="2 3" key="1">
    <citation type="submission" date="2020-04" db="EMBL/GenBank/DDBJ databases">
        <title>Flammeovirga sp. SR4, a novel species isolated from seawater.</title>
        <authorList>
            <person name="Wang X."/>
        </authorList>
    </citation>
    <scope>NUCLEOTIDE SEQUENCE [LARGE SCALE GENOMIC DNA]</scope>
    <source>
        <strain evidence="2 3">ATCC 23126</strain>
    </source>
</reference>
<comment type="caution">
    <text evidence="2">The sequence shown here is derived from an EMBL/GenBank/DDBJ whole genome shotgun (WGS) entry which is preliminary data.</text>
</comment>
<dbReference type="Proteomes" id="UP000576082">
    <property type="component" value="Unassembled WGS sequence"/>
</dbReference>
<dbReference type="AlphaFoldDB" id="A0A7X9XA43"/>
<sequence length="180" mass="20783">MINFEGFDDRTFYSTFQKEEDCLEYLSTLKWSDHYKCRKCEHTKYMKGKKLHSRRCQKCKYDESVTAHTLFHKLKFSILTAFEFIFKVSCDKKGISTLTLSEKLSLSYQSCLNFRRKVQYAMQSSLQHPLKGYVEVDEFAVGGYDAGSQGRAKGDKKLINVALEITSNGKFGRAYALKIG</sequence>
<gene>
    <name evidence="2" type="ORF">HHU12_15075</name>
</gene>
<name>A0A7X9XA43_9BACT</name>
<proteinExistence type="predicted"/>
<evidence type="ECO:0000313" key="2">
    <source>
        <dbReference type="EMBL" id="NME69296.1"/>
    </source>
</evidence>
<dbReference type="RefSeq" id="WP_169657575.1">
    <property type="nucleotide sequence ID" value="NZ_JABANE010000039.1"/>
</dbReference>
<organism evidence="2 3">
    <name type="scientific">Flammeovirga aprica JL-4</name>
    <dbReference type="NCBI Taxonomy" id="694437"/>
    <lineage>
        <taxon>Bacteria</taxon>
        <taxon>Pseudomonadati</taxon>
        <taxon>Bacteroidota</taxon>
        <taxon>Cytophagia</taxon>
        <taxon>Cytophagales</taxon>
        <taxon>Flammeovirgaceae</taxon>
        <taxon>Flammeovirga</taxon>
    </lineage>
</organism>